<feature type="region of interest" description="Disordered" evidence="2">
    <location>
        <begin position="291"/>
        <end position="325"/>
    </location>
</feature>
<evidence type="ECO:0000259" key="4">
    <source>
        <dbReference type="Pfam" id="PF17799"/>
    </source>
</evidence>
<proteinExistence type="inferred from homology"/>
<dbReference type="Pfam" id="PF17799">
    <property type="entry name" value="RRM_Rrp7"/>
    <property type="match status" value="1"/>
</dbReference>
<evidence type="ECO:0000256" key="2">
    <source>
        <dbReference type="SAM" id="MobiDB-lite"/>
    </source>
</evidence>
<dbReference type="Gene3D" id="6.10.250.1770">
    <property type="match status" value="1"/>
</dbReference>
<dbReference type="GO" id="GO:0032545">
    <property type="term" value="C:CURI complex"/>
    <property type="evidence" value="ECO:0007669"/>
    <property type="project" value="TreeGrafter"/>
</dbReference>
<evidence type="ECO:0000256" key="1">
    <source>
        <dbReference type="ARBA" id="ARBA00006110"/>
    </source>
</evidence>
<dbReference type="EMBL" id="KZ678135">
    <property type="protein sequence ID" value="PSN66635.1"/>
    <property type="molecule type" value="Genomic_DNA"/>
</dbReference>
<name>A0A2T2NMI5_CORCC</name>
<organism evidence="5 6">
    <name type="scientific">Corynespora cassiicola Philippines</name>
    <dbReference type="NCBI Taxonomy" id="1448308"/>
    <lineage>
        <taxon>Eukaryota</taxon>
        <taxon>Fungi</taxon>
        <taxon>Dikarya</taxon>
        <taxon>Ascomycota</taxon>
        <taxon>Pezizomycotina</taxon>
        <taxon>Dothideomycetes</taxon>
        <taxon>Pleosporomycetidae</taxon>
        <taxon>Pleosporales</taxon>
        <taxon>Corynesporascaceae</taxon>
        <taxon>Corynespora</taxon>
    </lineage>
</organism>
<accession>A0A2T2NMI5</accession>
<dbReference type="Pfam" id="PF12923">
    <property type="entry name" value="RRP7"/>
    <property type="match status" value="1"/>
</dbReference>
<feature type="region of interest" description="Disordered" evidence="2">
    <location>
        <begin position="102"/>
        <end position="128"/>
    </location>
</feature>
<feature type="domain" description="Ribosomal RNA-processing protein 7 C-terminal" evidence="3">
    <location>
        <begin position="206"/>
        <end position="323"/>
    </location>
</feature>
<dbReference type="GO" id="GO:0034456">
    <property type="term" value="C:UTP-C complex"/>
    <property type="evidence" value="ECO:0007669"/>
    <property type="project" value="TreeGrafter"/>
</dbReference>
<evidence type="ECO:0000313" key="5">
    <source>
        <dbReference type="EMBL" id="PSN66635.1"/>
    </source>
</evidence>
<dbReference type="GO" id="GO:0006364">
    <property type="term" value="P:rRNA processing"/>
    <property type="evidence" value="ECO:0007669"/>
    <property type="project" value="TreeGrafter"/>
</dbReference>
<protein>
    <recommendedName>
        <fullName evidence="7">RRM domain-containing protein</fullName>
    </recommendedName>
</protein>
<dbReference type="InterPro" id="IPR012677">
    <property type="entry name" value="Nucleotide-bd_a/b_plait_sf"/>
</dbReference>
<dbReference type="CDD" id="cd12950">
    <property type="entry name" value="RRP7_Rrp7p"/>
    <property type="match status" value="1"/>
</dbReference>
<dbReference type="Proteomes" id="UP000240883">
    <property type="component" value="Unassembled WGS sequence"/>
</dbReference>
<evidence type="ECO:0000313" key="6">
    <source>
        <dbReference type="Proteomes" id="UP000240883"/>
    </source>
</evidence>
<evidence type="ECO:0000259" key="3">
    <source>
        <dbReference type="Pfam" id="PF12923"/>
    </source>
</evidence>
<dbReference type="OrthoDB" id="5390at2759"/>
<dbReference type="PANTHER" id="PTHR13191">
    <property type="entry name" value="RIBOSOMAL RNA PROCESSING PROTEIN 7-RELATED"/>
    <property type="match status" value="1"/>
</dbReference>
<feature type="compositionally biased region" description="Basic and acidic residues" evidence="2">
    <location>
        <begin position="260"/>
        <end position="275"/>
    </location>
</feature>
<dbReference type="InterPro" id="IPR040446">
    <property type="entry name" value="RRP7"/>
</dbReference>
<dbReference type="STRING" id="1448308.A0A2T2NMI5"/>
<dbReference type="InterPro" id="IPR040447">
    <property type="entry name" value="RRM_Rrp7"/>
</dbReference>
<dbReference type="GO" id="GO:0000028">
    <property type="term" value="P:ribosomal small subunit assembly"/>
    <property type="evidence" value="ECO:0007669"/>
    <property type="project" value="TreeGrafter"/>
</dbReference>
<feature type="region of interest" description="Disordered" evidence="2">
    <location>
        <begin position="1"/>
        <end position="20"/>
    </location>
</feature>
<keyword evidence="6" id="KW-1185">Reference proteome</keyword>
<reference evidence="5 6" key="1">
    <citation type="journal article" date="2018" name="Front. Microbiol.">
        <title>Genome-Wide Analysis of Corynespora cassiicola Leaf Fall Disease Putative Effectors.</title>
        <authorList>
            <person name="Lopez D."/>
            <person name="Ribeiro S."/>
            <person name="Label P."/>
            <person name="Fumanal B."/>
            <person name="Venisse J.S."/>
            <person name="Kohler A."/>
            <person name="de Oliveira R.R."/>
            <person name="Labutti K."/>
            <person name="Lipzen A."/>
            <person name="Lail K."/>
            <person name="Bauer D."/>
            <person name="Ohm R.A."/>
            <person name="Barry K.W."/>
            <person name="Spatafora J."/>
            <person name="Grigoriev I.V."/>
            <person name="Martin F.M."/>
            <person name="Pujade-Renaud V."/>
        </authorList>
    </citation>
    <scope>NUCLEOTIDE SEQUENCE [LARGE SCALE GENOMIC DNA]</scope>
    <source>
        <strain evidence="5 6">Philippines</strain>
    </source>
</reference>
<comment type="similarity">
    <text evidence="1">Belongs to the RRP7 family.</text>
</comment>
<gene>
    <name evidence="5" type="ORF">BS50DRAFT_370293</name>
</gene>
<dbReference type="CDD" id="cd12293">
    <property type="entry name" value="dRRM_Rrp7p"/>
    <property type="match status" value="1"/>
</dbReference>
<evidence type="ECO:0008006" key="7">
    <source>
        <dbReference type="Google" id="ProtNLM"/>
    </source>
</evidence>
<feature type="domain" description="Rrp7 RRM-like N-terminal" evidence="4">
    <location>
        <begin position="21"/>
        <end position="202"/>
    </location>
</feature>
<dbReference type="Gene3D" id="3.30.70.330">
    <property type="match status" value="1"/>
</dbReference>
<dbReference type="PANTHER" id="PTHR13191:SF0">
    <property type="entry name" value="RIBOSOMAL RNA-PROCESSING PROTEIN 7 HOMOLOG A-RELATED"/>
    <property type="match status" value="1"/>
</dbReference>
<dbReference type="InterPro" id="IPR024326">
    <property type="entry name" value="RRP7_C"/>
</dbReference>
<feature type="region of interest" description="Disordered" evidence="2">
    <location>
        <begin position="236"/>
        <end position="275"/>
    </location>
</feature>
<sequence>MPAEKSSKPKKQKGTPTSASDFAVLPLALPSLDGVPEIYADAKHFLYVKQHEPSQPTASAERSLFVANVPVDATEGSIRALFADQLGGSRVEDVEFDSSVPAAQTHKRWRTASQPAGGEARGKKRKRDEDIVAEGVIEDEDSALPKLWNGELRRGGGCAIVKFVDAGSAKGALKEVKKAVKEGRVVRWTGGEGLGVQRYKTHLMLRYPSKSALQASINAYLGQFNAAEAARNRVRKHQRSVPDEDGFITVTRGGRSGPARLEEAEKKKAELEERRKKNGVKDDFYRFQHREKRKEEEMRLKKNFEADRRRVQEMRERRGKLRPES</sequence>
<dbReference type="AlphaFoldDB" id="A0A2T2NMI5"/>